<evidence type="ECO:0000256" key="1">
    <source>
        <dbReference type="SAM" id="MobiDB-lite"/>
    </source>
</evidence>
<sequence length="331" mass="37659">MSSREYHRHYRDNHYFHFAHVSTTTYPTVSTNLSTRPSVQPTAAEDDPRSKEMDAAINRIFKKADEMSSSMQKQMNLNRKTVMDAHLQVLEAIKTTVAECKFFMGSATGNRLSTKIDCEIRKRSSYYKRLKTTEDSPYYIPPKKHIVNYRMEQNPNRDTVLWRPNNTARISIKDNLKRLFSLTSLTAATVFPSDFTNSSTYGHPFTGERAQLLYEKLGSDFIGLSIYCDEFGTVNPLGQAAATNKIMACYFRVNNFVVELQDSNLIFLGFLAYSIDVKQEGFRELLKNLLVPQLAELENGIEVPYKGQTTVLPVILLNILGDNLGNVLCNC</sequence>
<dbReference type="Proteomes" id="UP000887578">
    <property type="component" value="Unplaced"/>
</dbReference>
<reference evidence="3" key="1">
    <citation type="submission" date="2022-11" db="UniProtKB">
        <authorList>
            <consortium name="WormBaseParasite"/>
        </authorList>
    </citation>
    <scope>IDENTIFICATION</scope>
</reference>
<evidence type="ECO:0000313" key="3">
    <source>
        <dbReference type="WBParaSite" id="PDA_v2.g26491.t1"/>
    </source>
</evidence>
<dbReference type="WBParaSite" id="PDA_v2.g26491.t1">
    <property type="protein sequence ID" value="PDA_v2.g26491.t1"/>
    <property type="gene ID" value="PDA_v2.g26491"/>
</dbReference>
<feature type="compositionally biased region" description="Polar residues" evidence="1">
    <location>
        <begin position="29"/>
        <end position="41"/>
    </location>
</feature>
<feature type="region of interest" description="Disordered" evidence="1">
    <location>
        <begin position="29"/>
        <end position="51"/>
    </location>
</feature>
<name>A0A914Q531_9BILA</name>
<protein>
    <submittedName>
        <fullName evidence="3">Uncharacterized protein</fullName>
    </submittedName>
</protein>
<accession>A0A914Q531</accession>
<proteinExistence type="predicted"/>
<evidence type="ECO:0000313" key="2">
    <source>
        <dbReference type="Proteomes" id="UP000887578"/>
    </source>
</evidence>
<dbReference type="AlphaFoldDB" id="A0A914Q531"/>
<keyword evidence="2" id="KW-1185">Reference proteome</keyword>
<organism evidence="2 3">
    <name type="scientific">Panagrolaimus davidi</name>
    <dbReference type="NCBI Taxonomy" id="227884"/>
    <lineage>
        <taxon>Eukaryota</taxon>
        <taxon>Metazoa</taxon>
        <taxon>Ecdysozoa</taxon>
        <taxon>Nematoda</taxon>
        <taxon>Chromadorea</taxon>
        <taxon>Rhabditida</taxon>
        <taxon>Tylenchina</taxon>
        <taxon>Panagrolaimomorpha</taxon>
        <taxon>Panagrolaimoidea</taxon>
        <taxon>Panagrolaimidae</taxon>
        <taxon>Panagrolaimus</taxon>
    </lineage>
</organism>